<dbReference type="PANTHER" id="PTHR45644">
    <property type="entry name" value="AAA ATPASE, PUTATIVE (AFU_ORTHOLOGUE AFUA_2G12920)-RELATED-RELATED"/>
    <property type="match status" value="1"/>
</dbReference>
<dbReference type="GO" id="GO:0005524">
    <property type="term" value="F:ATP binding"/>
    <property type="evidence" value="ECO:0007669"/>
    <property type="project" value="UniProtKB-KW"/>
</dbReference>
<dbReference type="InterPro" id="IPR041569">
    <property type="entry name" value="AAA_lid_3"/>
</dbReference>
<feature type="region of interest" description="Disordered" evidence="7">
    <location>
        <begin position="313"/>
        <end position="341"/>
    </location>
</feature>
<dbReference type="SMART" id="SM00382">
    <property type="entry name" value="AAA"/>
    <property type="match status" value="1"/>
</dbReference>
<feature type="domain" description="AAA+ ATPase" evidence="8">
    <location>
        <begin position="118"/>
        <end position="254"/>
    </location>
</feature>
<evidence type="ECO:0000256" key="2">
    <source>
        <dbReference type="ARBA" id="ARBA00022741"/>
    </source>
</evidence>
<dbReference type="InterPro" id="IPR027417">
    <property type="entry name" value="P-loop_NTPase"/>
</dbReference>
<evidence type="ECO:0000259" key="8">
    <source>
        <dbReference type="SMART" id="SM00382"/>
    </source>
</evidence>
<dbReference type="AlphaFoldDB" id="R4WD53"/>
<dbReference type="Pfam" id="PF00004">
    <property type="entry name" value="AAA"/>
    <property type="match status" value="1"/>
</dbReference>
<evidence type="ECO:0000256" key="4">
    <source>
        <dbReference type="ARBA" id="ARBA00022840"/>
    </source>
</evidence>
<evidence type="ECO:0000256" key="5">
    <source>
        <dbReference type="ARBA" id="ARBA00023128"/>
    </source>
</evidence>
<proteinExistence type="evidence at transcript level"/>
<keyword evidence="4 6" id="KW-0067">ATP-binding</keyword>
<dbReference type="SUPFAM" id="SSF52540">
    <property type="entry name" value="P-loop containing nucleoside triphosphate hydrolases"/>
    <property type="match status" value="1"/>
</dbReference>
<keyword evidence="3" id="KW-1000">Mitochondrion outer membrane</keyword>
<dbReference type="GO" id="GO:0140570">
    <property type="term" value="P:extraction of mislocalized protein from mitochondrial outer membrane"/>
    <property type="evidence" value="ECO:0007669"/>
    <property type="project" value="TreeGrafter"/>
</dbReference>
<accession>R4WD53</accession>
<dbReference type="InterPro" id="IPR003959">
    <property type="entry name" value="ATPase_AAA_core"/>
</dbReference>
<evidence type="ECO:0000313" key="9">
    <source>
        <dbReference type="EMBL" id="BAN20613.1"/>
    </source>
</evidence>
<evidence type="ECO:0000256" key="1">
    <source>
        <dbReference type="ARBA" id="ARBA00004572"/>
    </source>
</evidence>
<dbReference type="Pfam" id="PF17862">
    <property type="entry name" value="AAA_lid_3"/>
    <property type="match status" value="1"/>
</dbReference>
<comment type="subcellular location">
    <subcellularLocation>
        <location evidence="1">Mitochondrion outer membrane</location>
        <topology evidence="1">Single-pass membrane protein</topology>
    </subcellularLocation>
</comment>
<keyword evidence="2 6" id="KW-0547">Nucleotide-binding</keyword>
<evidence type="ECO:0000256" key="3">
    <source>
        <dbReference type="ARBA" id="ARBA00022787"/>
    </source>
</evidence>
<dbReference type="Gene3D" id="3.40.50.300">
    <property type="entry name" value="P-loop containing nucleotide triphosphate hydrolases"/>
    <property type="match status" value="1"/>
</dbReference>
<keyword evidence="5" id="KW-0496">Mitochondrion</keyword>
<dbReference type="InterPro" id="IPR003593">
    <property type="entry name" value="AAA+_ATPase"/>
</dbReference>
<reference evidence="9" key="1">
    <citation type="journal article" date="2013" name="PLoS ONE">
        <title>Gene expression in gut symbiotic organ of stinkbug affected by extracellular bacterial symbiont.</title>
        <authorList>
            <person name="Futahashi R."/>
            <person name="Tanaka K."/>
            <person name="Tanahashi M."/>
            <person name="Nikoh N."/>
            <person name="Kikuchi Y."/>
            <person name="Lee B.L."/>
            <person name="Fukatsu T."/>
        </authorList>
    </citation>
    <scope>NUCLEOTIDE SEQUENCE</scope>
    <source>
        <tissue evidence="9">Midgut</tissue>
    </source>
</reference>
<sequence>MEVSSNDIILVVARLSLFTLSTFITIKLIIKYMDPTYQRKEAAAKAASELMKTLGIKIKEELTDYELMIASQLVDPKSIPVTWTNIGGLSSLIKDIQDTVILPVKRKDLFSDSQLTQPPKGVLLYGPPGCGKTMIAKATAREAGCNFINLDLSILTDKWYGESQKLAGAVFSLAVKIQPCIVFIDEIDSFLRNRSVQDHEATAMMKSLFMTLWDGIVTDPQNVIIVMGATNRPRDLDPAIRRRMPAVFHIPLPSEAQREDILKLILSEESVADNVDLKKVASETEGFSGSDLRELCRAAALYRVRDFFEMHPSVSSKKTEDNSQINFTLSEDQEKSQDTLRPITMDDLLKSKEKMKETKVSVTQHSF</sequence>
<dbReference type="GO" id="GO:0005741">
    <property type="term" value="C:mitochondrial outer membrane"/>
    <property type="evidence" value="ECO:0007669"/>
    <property type="project" value="UniProtKB-SubCell"/>
</dbReference>
<name>R4WD53_RIPPE</name>
<dbReference type="PANTHER" id="PTHR45644:SF3">
    <property type="entry name" value="FI08533P-RELATED"/>
    <property type="match status" value="1"/>
</dbReference>
<dbReference type="CDD" id="cd19520">
    <property type="entry name" value="RecA-like_ATAD1"/>
    <property type="match status" value="1"/>
</dbReference>
<keyword evidence="3" id="KW-0472">Membrane</keyword>
<dbReference type="FunFam" id="3.40.50.300:FF:000538">
    <property type="entry name" value="ATPase family AAA domain-containing protein 1"/>
    <property type="match status" value="1"/>
</dbReference>
<dbReference type="InterPro" id="IPR051701">
    <property type="entry name" value="Mito_OM_Translocase_MSP1"/>
</dbReference>
<dbReference type="EMBL" id="AK417398">
    <property type="protein sequence ID" value="BAN20613.1"/>
    <property type="molecule type" value="mRNA"/>
</dbReference>
<protein>
    <submittedName>
        <fullName evidence="9">ATPase family AAA domain-containing protein</fullName>
    </submittedName>
</protein>
<organism evidence="9">
    <name type="scientific">Riptortus pedestris</name>
    <name type="common">Bean bug</name>
    <dbReference type="NCBI Taxonomy" id="329032"/>
    <lineage>
        <taxon>Eukaryota</taxon>
        <taxon>Metazoa</taxon>
        <taxon>Ecdysozoa</taxon>
        <taxon>Arthropoda</taxon>
        <taxon>Hexapoda</taxon>
        <taxon>Insecta</taxon>
        <taxon>Pterygota</taxon>
        <taxon>Neoptera</taxon>
        <taxon>Paraneoptera</taxon>
        <taxon>Hemiptera</taxon>
        <taxon>Heteroptera</taxon>
        <taxon>Panheteroptera</taxon>
        <taxon>Pentatomomorpha</taxon>
        <taxon>Coreoidea</taxon>
        <taxon>Alydidae</taxon>
        <taxon>Riptortus</taxon>
    </lineage>
</organism>
<dbReference type="InterPro" id="IPR003960">
    <property type="entry name" value="ATPase_AAA_CS"/>
</dbReference>
<comment type="similarity">
    <text evidence="6">Belongs to the AAA ATPase family.</text>
</comment>
<evidence type="ECO:0000256" key="6">
    <source>
        <dbReference type="RuleBase" id="RU003651"/>
    </source>
</evidence>
<dbReference type="PROSITE" id="PS00674">
    <property type="entry name" value="AAA"/>
    <property type="match status" value="1"/>
</dbReference>
<dbReference type="GO" id="GO:0016887">
    <property type="term" value="F:ATP hydrolysis activity"/>
    <property type="evidence" value="ECO:0007669"/>
    <property type="project" value="InterPro"/>
</dbReference>
<dbReference type="Gene3D" id="1.10.8.60">
    <property type="match status" value="1"/>
</dbReference>
<evidence type="ECO:0000256" key="7">
    <source>
        <dbReference type="SAM" id="MobiDB-lite"/>
    </source>
</evidence>